<evidence type="ECO:0000313" key="2">
    <source>
        <dbReference type="EMBL" id="AYV46286.1"/>
    </source>
</evidence>
<gene>
    <name evidence="2" type="ORF">C1707_08465</name>
    <name evidence="3" type="ORF">CFHF_18130</name>
</gene>
<dbReference type="OrthoDB" id="7202990at2"/>
<name>A0A2N5CQC1_9CAUL</name>
<evidence type="ECO:0000313" key="3">
    <source>
        <dbReference type="EMBL" id="PLR10006.1"/>
    </source>
</evidence>
<dbReference type="RefSeq" id="WP_101714394.1">
    <property type="nucleotide sequence ID" value="NZ_CP026100.1"/>
</dbReference>
<dbReference type="Proteomes" id="UP000281192">
    <property type="component" value="Chromosome"/>
</dbReference>
<keyword evidence="5" id="KW-1185">Reference proteome</keyword>
<sequence length="192" mass="20698">MKSLALAIAIAALTCGTAWCAPERADCSITPQDLQSNLSLSFAEFDQDGVTATTARALGDRKCDAAAAQATEHYLAYRPDLSASEINILTWHLAQYLAAAGDERTAAKVMLAARRPPANPPESDGFEWNTYVVGSWAFLIKDRQALEAATSRLSAAPGVRNGMNAKVLRRFSKCFDRSYIEAYDSVSCEPGS</sequence>
<feature type="signal peptide" evidence="1">
    <location>
        <begin position="1"/>
        <end position="20"/>
    </location>
</feature>
<dbReference type="EMBL" id="CP026100">
    <property type="protein sequence ID" value="AYV46286.1"/>
    <property type="molecule type" value="Genomic_DNA"/>
</dbReference>
<organism evidence="3 4">
    <name type="scientific">Caulobacter flavus</name>
    <dbReference type="NCBI Taxonomy" id="1679497"/>
    <lineage>
        <taxon>Bacteria</taxon>
        <taxon>Pseudomonadati</taxon>
        <taxon>Pseudomonadota</taxon>
        <taxon>Alphaproteobacteria</taxon>
        <taxon>Caulobacterales</taxon>
        <taxon>Caulobacteraceae</taxon>
        <taxon>Caulobacter</taxon>
    </lineage>
</organism>
<accession>A0A2N5CQC1</accession>
<feature type="chain" id="PRO_5044577734" evidence="1">
    <location>
        <begin position="21"/>
        <end position="192"/>
    </location>
</feature>
<evidence type="ECO:0000256" key="1">
    <source>
        <dbReference type="SAM" id="SignalP"/>
    </source>
</evidence>
<evidence type="ECO:0000313" key="5">
    <source>
        <dbReference type="Proteomes" id="UP000281192"/>
    </source>
</evidence>
<dbReference type="AlphaFoldDB" id="A0A2N5CQC1"/>
<dbReference type="EMBL" id="PJRQ01000039">
    <property type="protein sequence ID" value="PLR10006.1"/>
    <property type="molecule type" value="Genomic_DNA"/>
</dbReference>
<reference evidence="3 4" key="1">
    <citation type="submission" date="2017-12" db="EMBL/GenBank/DDBJ databases">
        <title>The genome sequence of Caulobacter flavus CGMCC1 15093.</title>
        <authorList>
            <person name="Gao J."/>
            <person name="Mao X."/>
            <person name="Sun J."/>
        </authorList>
    </citation>
    <scope>NUCLEOTIDE SEQUENCE [LARGE SCALE GENOMIC DNA]</scope>
    <source>
        <strain evidence="3 4">CGMCC1 15093</strain>
    </source>
</reference>
<dbReference type="Proteomes" id="UP000234483">
    <property type="component" value="Unassembled WGS sequence"/>
</dbReference>
<protein>
    <submittedName>
        <fullName evidence="3">Uncharacterized protein</fullName>
    </submittedName>
</protein>
<dbReference type="KEGG" id="cfh:C1707_08465"/>
<proteinExistence type="predicted"/>
<reference evidence="2 5" key="2">
    <citation type="submission" date="2018-01" db="EMBL/GenBank/DDBJ databases">
        <title>Complete genome sequence of Caulobacter flavus RHGG3.</title>
        <authorList>
            <person name="Yang E."/>
        </authorList>
    </citation>
    <scope>NUCLEOTIDE SEQUENCE [LARGE SCALE GENOMIC DNA]</scope>
    <source>
        <strain evidence="2 5">RHGG3</strain>
    </source>
</reference>
<keyword evidence="1" id="KW-0732">Signal</keyword>
<evidence type="ECO:0000313" key="4">
    <source>
        <dbReference type="Proteomes" id="UP000234483"/>
    </source>
</evidence>